<dbReference type="EMBL" id="JAZHXI010000017">
    <property type="protein sequence ID" value="KAL2062000.1"/>
    <property type="molecule type" value="Genomic_DNA"/>
</dbReference>
<dbReference type="PANTHER" id="PTHR34853:SF5">
    <property type="entry name" value="LIP-DOMAIN-CONTAINING PROTEIN-RELATED"/>
    <property type="match status" value="1"/>
</dbReference>
<dbReference type="Proteomes" id="UP001595075">
    <property type="component" value="Unassembled WGS sequence"/>
</dbReference>
<proteinExistence type="inferred from homology"/>
<dbReference type="SUPFAM" id="SSF53474">
    <property type="entry name" value="alpha/beta-Hydrolases"/>
    <property type="match status" value="1"/>
</dbReference>
<feature type="signal peptide" evidence="2">
    <location>
        <begin position="1"/>
        <end position="19"/>
    </location>
</feature>
<organism evidence="3 4">
    <name type="scientific">Oculimacula yallundae</name>
    <dbReference type="NCBI Taxonomy" id="86028"/>
    <lineage>
        <taxon>Eukaryota</taxon>
        <taxon>Fungi</taxon>
        <taxon>Dikarya</taxon>
        <taxon>Ascomycota</taxon>
        <taxon>Pezizomycotina</taxon>
        <taxon>Leotiomycetes</taxon>
        <taxon>Helotiales</taxon>
        <taxon>Ploettnerulaceae</taxon>
        <taxon>Oculimacula</taxon>
    </lineage>
</organism>
<evidence type="ECO:0000313" key="3">
    <source>
        <dbReference type="EMBL" id="KAL2062000.1"/>
    </source>
</evidence>
<keyword evidence="1" id="KW-0378">Hydrolase</keyword>
<sequence length="452" mass="47291">MRISWAAVSACFQLASVVAVPVKEQLAERAAPLPPTEDPFYIPPTGLEAQKPGTILRSRAIGPLSFGGAVPFQAKAAYQLLYRTTDSLNTPSAAVTTIIIPQNANTSRVLSYQFAEDAAFANCAPSYTIQLGSNPLNFGSNGLETLFVIAALDRGWVVNLPDYQGLQSAFTSGVQAGQATLDSVRATLASKSLTGVSPQAEYQMWGYSGGSIASEWAAELQPSYAPELKFKGVAIGGVVPNITAVLGVVNKSLFAGLIPAGILGLSNAYPELKTFVDQHLVPDKAADFNKALTQCLGADILTYANQDMFTYFDQGASTLNAAVAQSVLTSTGLMGTHGTPTMPMYAYQAVSDEIAPIADTDALVTKLCSQGAQIEFVRDMLSEHATQEIIGSGNAFRFLIDRFDGKPATSGCKTKTVLSAGLDGDGLASLGSIVGGALVAILQKPVGPNTFG</sequence>
<gene>
    <name evidence="3" type="ORF">VTL71DRAFT_6266</name>
</gene>
<reference evidence="3 4" key="1">
    <citation type="journal article" date="2024" name="Commun. Biol.">
        <title>Comparative genomic analysis of thermophilic fungi reveals convergent evolutionary adaptations and gene losses.</title>
        <authorList>
            <person name="Steindorff A.S."/>
            <person name="Aguilar-Pontes M.V."/>
            <person name="Robinson A.J."/>
            <person name="Andreopoulos B."/>
            <person name="LaButti K."/>
            <person name="Kuo A."/>
            <person name="Mondo S."/>
            <person name="Riley R."/>
            <person name="Otillar R."/>
            <person name="Haridas S."/>
            <person name="Lipzen A."/>
            <person name="Grimwood J."/>
            <person name="Schmutz J."/>
            <person name="Clum A."/>
            <person name="Reid I.D."/>
            <person name="Moisan M.C."/>
            <person name="Butler G."/>
            <person name="Nguyen T.T.M."/>
            <person name="Dewar K."/>
            <person name="Conant G."/>
            <person name="Drula E."/>
            <person name="Henrissat B."/>
            <person name="Hansel C."/>
            <person name="Singer S."/>
            <person name="Hutchinson M.I."/>
            <person name="de Vries R.P."/>
            <person name="Natvig D.O."/>
            <person name="Powell A.J."/>
            <person name="Tsang A."/>
            <person name="Grigoriev I.V."/>
        </authorList>
    </citation>
    <scope>NUCLEOTIDE SEQUENCE [LARGE SCALE GENOMIC DNA]</scope>
    <source>
        <strain evidence="3 4">CBS 494.80</strain>
    </source>
</reference>
<feature type="chain" id="PRO_5045014694" description="Secretory lipase-like protein 1" evidence="2">
    <location>
        <begin position="20"/>
        <end position="452"/>
    </location>
</feature>
<evidence type="ECO:0000313" key="4">
    <source>
        <dbReference type="Proteomes" id="UP001595075"/>
    </source>
</evidence>
<evidence type="ECO:0008006" key="5">
    <source>
        <dbReference type="Google" id="ProtNLM"/>
    </source>
</evidence>
<name>A0ABR4BWI4_9HELO</name>
<comment type="caution">
    <text evidence="3">The sequence shown here is derived from an EMBL/GenBank/DDBJ whole genome shotgun (WGS) entry which is preliminary data.</text>
</comment>
<dbReference type="InterPro" id="IPR005152">
    <property type="entry name" value="Lipase_secreted"/>
</dbReference>
<protein>
    <recommendedName>
        <fullName evidence="5">Secretory lipase-like protein 1</fullName>
    </recommendedName>
</protein>
<dbReference type="InterPro" id="IPR029058">
    <property type="entry name" value="AB_hydrolase_fold"/>
</dbReference>
<dbReference type="PANTHER" id="PTHR34853">
    <property type="match status" value="1"/>
</dbReference>
<evidence type="ECO:0000256" key="2">
    <source>
        <dbReference type="PIRNR" id="PIRNR029171"/>
    </source>
</evidence>
<dbReference type="PIRSF" id="PIRSF029171">
    <property type="entry name" value="Esterase_LipA"/>
    <property type="match status" value="1"/>
</dbReference>
<comment type="similarity">
    <text evidence="2">Belongs to the AB hydrolase superfamily. Lipase family.</text>
</comment>
<dbReference type="Pfam" id="PF03583">
    <property type="entry name" value="LIP"/>
    <property type="match status" value="1"/>
</dbReference>
<keyword evidence="2" id="KW-0732">Signal</keyword>
<accession>A0ABR4BWI4</accession>
<dbReference type="Gene3D" id="1.10.260.130">
    <property type="match status" value="1"/>
</dbReference>
<evidence type="ECO:0000256" key="1">
    <source>
        <dbReference type="ARBA" id="ARBA00022801"/>
    </source>
</evidence>
<keyword evidence="4" id="KW-1185">Reference proteome</keyword>
<dbReference type="Gene3D" id="3.40.50.1820">
    <property type="entry name" value="alpha/beta hydrolase"/>
    <property type="match status" value="1"/>
</dbReference>